<dbReference type="AlphaFoldDB" id="A0AAN9RTX8"/>
<evidence type="ECO:0000313" key="2">
    <source>
        <dbReference type="Proteomes" id="UP001386955"/>
    </source>
</evidence>
<name>A0AAN9RTX8_PSOTE</name>
<dbReference type="Proteomes" id="UP001386955">
    <property type="component" value="Unassembled WGS sequence"/>
</dbReference>
<gene>
    <name evidence="1" type="ORF">VNO78_28564</name>
</gene>
<protein>
    <submittedName>
        <fullName evidence="1">Uncharacterized protein</fullName>
    </submittedName>
</protein>
<proteinExistence type="predicted"/>
<sequence length="107" mass="12069">MVIEEAPSCIEFLECLILLKILCLLVSHCTSVLDYGLFSVILKSLFLLINNTRCQKAPDWFNKLHLVSLVFMIGLLELWSTGPYLNDPDSTITMKSSALKAMIYDVV</sequence>
<reference evidence="1 2" key="1">
    <citation type="submission" date="2024-01" db="EMBL/GenBank/DDBJ databases">
        <title>The genomes of 5 underutilized Papilionoideae crops provide insights into root nodulation and disease resistanc.</title>
        <authorList>
            <person name="Jiang F."/>
        </authorList>
    </citation>
    <scope>NUCLEOTIDE SEQUENCE [LARGE SCALE GENOMIC DNA]</scope>
    <source>
        <strain evidence="1">DUOXIRENSHENG_FW03</strain>
        <tissue evidence="1">Leaves</tissue>
    </source>
</reference>
<keyword evidence="2" id="KW-1185">Reference proteome</keyword>
<evidence type="ECO:0000313" key="1">
    <source>
        <dbReference type="EMBL" id="KAK7382901.1"/>
    </source>
</evidence>
<accession>A0AAN9RTX8</accession>
<dbReference type="EMBL" id="JAYMYS010000008">
    <property type="protein sequence ID" value="KAK7382901.1"/>
    <property type="molecule type" value="Genomic_DNA"/>
</dbReference>
<organism evidence="1 2">
    <name type="scientific">Psophocarpus tetragonolobus</name>
    <name type="common">Winged bean</name>
    <name type="synonym">Dolichos tetragonolobus</name>
    <dbReference type="NCBI Taxonomy" id="3891"/>
    <lineage>
        <taxon>Eukaryota</taxon>
        <taxon>Viridiplantae</taxon>
        <taxon>Streptophyta</taxon>
        <taxon>Embryophyta</taxon>
        <taxon>Tracheophyta</taxon>
        <taxon>Spermatophyta</taxon>
        <taxon>Magnoliopsida</taxon>
        <taxon>eudicotyledons</taxon>
        <taxon>Gunneridae</taxon>
        <taxon>Pentapetalae</taxon>
        <taxon>rosids</taxon>
        <taxon>fabids</taxon>
        <taxon>Fabales</taxon>
        <taxon>Fabaceae</taxon>
        <taxon>Papilionoideae</taxon>
        <taxon>50 kb inversion clade</taxon>
        <taxon>NPAAA clade</taxon>
        <taxon>indigoferoid/millettioid clade</taxon>
        <taxon>Phaseoleae</taxon>
        <taxon>Psophocarpus</taxon>
    </lineage>
</organism>
<comment type="caution">
    <text evidence="1">The sequence shown here is derived from an EMBL/GenBank/DDBJ whole genome shotgun (WGS) entry which is preliminary data.</text>
</comment>